<dbReference type="Proteomes" id="UP001497482">
    <property type="component" value="Chromosome 6"/>
</dbReference>
<dbReference type="EMBL" id="OZ035828">
    <property type="protein sequence ID" value="CAL1608230.1"/>
    <property type="molecule type" value="Genomic_DNA"/>
</dbReference>
<evidence type="ECO:0000313" key="3">
    <source>
        <dbReference type="Proteomes" id="UP001497482"/>
    </source>
</evidence>
<keyword evidence="3" id="KW-1185">Reference proteome</keyword>
<evidence type="ECO:0000256" key="1">
    <source>
        <dbReference type="SAM" id="MobiDB-lite"/>
    </source>
</evidence>
<name>A0AAV2M4N9_KNICA</name>
<accession>A0AAV2M4N9</accession>
<feature type="compositionally biased region" description="Gly residues" evidence="1">
    <location>
        <begin position="46"/>
        <end position="59"/>
    </location>
</feature>
<feature type="region of interest" description="Disordered" evidence="1">
    <location>
        <begin position="36"/>
        <end position="73"/>
    </location>
</feature>
<organism evidence="2 3">
    <name type="scientific">Knipowitschia caucasica</name>
    <name type="common">Caucasian dwarf goby</name>
    <name type="synonym">Pomatoschistus caucasicus</name>
    <dbReference type="NCBI Taxonomy" id="637954"/>
    <lineage>
        <taxon>Eukaryota</taxon>
        <taxon>Metazoa</taxon>
        <taxon>Chordata</taxon>
        <taxon>Craniata</taxon>
        <taxon>Vertebrata</taxon>
        <taxon>Euteleostomi</taxon>
        <taxon>Actinopterygii</taxon>
        <taxon>Neopterygii</taxon>
        <taxon>Teleostei</taxon>
        <taxon>Neoteleostei</taxon>
        <taxon>Acanthomorphata</taxon>
        <taxon>Gobiaria</taxon>
        <taxon>Gobiiformes</taxon>
        <taxon>Gobioidei</taxon>
        <taxon>Gobiidae</taxon>
        <taxon>Gobiinae</taxon>
        <taxon>Knipowitschia</taxon>
    </lineage>
</organism>
<evidence type="ECO:0000313" key="2">
    <source>
        <dbReference type="EMBL" id="CAL1608230.1"/>
    </source>
</evidence>
<dbReference type="AlphaFoldDB" id="A0AAV2M4N9"/>
<sequence length="108" mass="10809">MEELTHQQLAAKSFCILNSWIMDIHECIKYIRKKTGHGGRRVNIRAGGGASSGANGGASSGANIGASGGASSGAHIGASGGACNGAINGANIASNGPWDSLRTTITKK</sequence>
<proteinExistence type="predicted"/>
<protein>
    <submittedName>
        <fullName evidence="2">Uncharacterized protein</fullName>
    </submittedName>
</protein>
<reference evidence="2 3" key="1">
    <citation type="submission" date="2024-04" db="EMBL/GenBank/DDBJ databases">
        <authorList>
            <person name="Waldvogel A.-M."/>
            <person name="Schoenle A."/>
        </authorList>
    </citation>
    <scope>NUCLEOTIDE SEQUENCE [LARGE SCALE GENOMIC DNA]</scope>
</reference>
<gene>
    <name evidence="2" type="ORF">KC01_LOCUS35199</name>
</gene>